<feature type="compositionally biased region" description="Basic and acidic residues" evidence="1">
    <location>
        <begin position="136"/>
        <end position="148"/>
    </location>
</feature>
<evidence type="ECO:0000313" key="3">
    <source>
        <dbReference type="Proteomes" id="UP000249123"/>
    </source>
</evidence>
<dbReference type="STRING" id="1280941.HY2_14615"/>
<organism evidence="2 3">
    <name type="scientific">Hyphomonas pacifica</name>
    <dbReference type="NCBI Taxonomy" id="1280941"/>
    <lineage>
        <taxon>Bacteria</taxon>
        <taxon>Pseudomonadati</taxon>
        <taxon>Pseudomonadota</taxon>
        <taxon>Alphaproteobacteria</taxon>
        <taxon>Hyphomonadales</taxon>
        <taxon>Hyphomonadaceae</taxon>
        <taxon>Hyphomonas</taxon>
    </lineage>
</organism>
<dbReference type="EMBL" id="AWFB01000027">
    <property type="protein sequence ID" value="RAN32774.1"/>
    <property type="molecule type" value="Genomic_DNA"/>
</dbReference>
<proteinExistence type="predicted"/>
<dbReference type="RefSeq" id="WP_034827333.1">
    <property type="nucleotide sequence ID" value="NZ_AWFA01000030.1"/>
</dbReference>
<evidence type="ECO:0000313" key="2">
    <source>
        <dbReference type="EMBL" id="RAN32774.1"/>
    </source>
</evidence>
<comment type="caution">
    <text evidence="2">The sequence shown here is derived from an EMBL/GenBank/DDBJ whole genome shotgun (WGS) entry which is preliminary data.</text>
</comment>
<accession>A0A062TW91</accession>
<sequence>MTSLAFPIAKTLEAALKPQTQAARTRAQAEAMAKGEVIEELAVDWLNVTEEEAAVYLQAANSEETPGQGYLQRYEDNEGKPVLAVTWWKIADPKAVKAKAKKVAKVKPATEKPPVEDHTDDLYFRSGRTKPRRKRYIDPRQMDLFKKG</sequence>
<protein>
    <submittedName>
        <fullName evidence="2">Uncharacterized protein</fullName>
    </submittedName>
</protein>
<gene>
    <name evidence="2" type="ORF">HY3_14090</name>
</gene>
<evidence type="ECO:0000256" key="1">
    <source>
        <dbReference type="SAM" id="MobiDB-lite"/>
    </source>
</evidence>
<keyword evidence="3" id="KW-1185">Reference proteome</keyword>
<feature type="region of interest" description="Disordered" evidence="1">
    <location>
        <begin position="102"/>
        <end position="148"/>
    </location>
</feature>
<reference evidence="2 3" key="1">
    <citation type="submission" date="2013-04" db="EMBL/GenBank/DDBJ databases">
        <title>Hyphomonas sp. T24B3 Genome Sequencing.</title>
        <authorList>
            <person name="Lai Q."/>
            <person name="Shao Z."/>
        </authorList>
    </citation>
    <scope>NUCLEOTIDE SEQUENCE [LARGE SCALE GENOMIC DNA]</scope>
    <source>
        <strain evidence="2 3">T24B3</strain>
    </source>
</reference>
<dbReference type="Proteomes" id="UP000249123">
    <property type="component" value="Unassembled WGS sequence"/>
</dbReference>
<name>A0A062TW91_9PROT</name>
<dbReference type="AlphaFoldDB" id="A0A062TW91"/>
<dbReference type="eggNOG" id="ENOG50318ZV">
    <property type="taxonomic scope" value="Bacteria"/>
</dbReference>
<feature type="compositionally biased region" description="Basic and acidic residues" evidence="1">
    <location>
        <begin position="108"/>
        <end position="123"/>
    </location>
</feature>